<dbReference type="Pfam" id="PF05751">
    <property type="entry name" value="FixH"/>
    <property type="match status" value="1"/>
</dbReference>
<name>A0A5S5C4M6_9FLAO</name>
<dbReference type="RefSeq" id="WP_148782385.1">
    <property type="nucleotide sequence ID" value="NZ_VNHU01000004.1"/>
</dbReference>
<reference evidence="2 3" key="1">
    <citation type="submission" date="2019-07" db="EMBL/GenBank/DDBJ databases">
        <title>Genomic Encyclopedia of Archaeal and Bacterial Type Strains, Phase II (KMG-II): from individual species to whole genera.</title>
        <authorList>
            <person name="Goeker M."/>
        </authorList>
    </citation>
    <scope>NUCLEOTIDE SEQUENCE [LARGE SCALE GENOMIC DNA]</scope>
    <source>
        <strain evidence="2 3">DSM 17527</strain>
    </source>
</reference>
<keyword evidence="3" id="KW-1185">Reference proteome</keyword>
<organism evidence="2 3">
    <name type="scientific">Aquimarina intermedia</name>
    <dbReference type="NCBI Taxonomy" id="350814"/>
    <lineage>
        <taxon>Bacteria</taxon>
        <taxon>Pseudomonadati</taxon>
        <taxon>Bacteroidota</taxon>
        <taxon>Flavobacteriia</taxon>
        <taxon>Flavobacteriales</taxon>
        <taxon>Flavobacteriaceae</taxon>
        <taxon>Aquimarina</taxon>
    </lineage>
</organism>
<evidence type="ECO:0000313" key="3">
    <source>
        <dbReference type="Proteomes" id="UP000324376"/>
    </source>
</evidence>
<sequence>MKINWGTAIVLAFIGFISFILFFVIRMNTNTAYQHDLVTEEYYKKELAFQEEITAQEKGNALTTNITIAKTVEGIVINFPADIQFKEITGIVTLYRPSNKKLDFEIPIKLVSPTLLIPNSELIDGRWNVDVNWTHQGTNYLFKQHITL</sequence>
<gene>
    <name evidence="2" type="ORF">BD809_10485</name>
</gene>
<keyword evidence="1" id="KW-1133">Transmembrane helix</keyword>
<evidence type="ECO:0000256" key="1">
    <source>
        <dbReference type="SAM" id="Phobius"/>
    </source>
</evidence>
<protein>
    <submittedName>
        <fullName evidence="2">FixH protein</fullName>
    </submittedName>
</protein>
<dbReference type="OrthoDB" id="1493774at2"/>
<keyword evidence="1" id="KW-0812">Transmembrane</keyword>
<evidence type="ECO:0000313" key="2">
    <source>
        <dbReference type="EMBL" id="TYP74267.1"/>
    </source>
</evidence>
<proteinExistence type="predicted"/>
<dbReference type="Proteomes" id="UP000324376">
    <property type="component" value="Unassembled WGS sequence"/>
</dbReference>
<dbReference type="AlphaFoldDB" id="A0A5S5C4M6"/>
<dbReference type="InterPro" id="IPR008620">
    <property type="entry name" value="FixH"/>
</dbReference>
<accession>A0A5S5C4M6</accession>
<feature type="transmembrane region" description="Helical" evidence="1">
    <location>
        <begin position="6"/>
        <end position="25"/>
    </location>
</feature>
<keyword evidence="1" id="KW-0472">Membrane</keyword>
<dbReference type="EMBL" id="VNHU01000004">
    <property type="protein sequence ID" value="TYP74267.1"/>
    <property type="molecule type" value="Genomic_DNA"/>
</dbReference>
<comment type="caution">
    <text evidence="2">The sequence shown here is derived from an EMBL/GenBank/DDBJ whole genome shotgun (WGS) entry which is preliminary data.</text>
</comment>